<dbReference type="CDD" id="cd11336">
    <property type="entry name" value="AmyAc_MTSase"/>
    <property type="match status" value="1"/>
</dbReference>
<keyword evidence="5" id="KW-1185">Reference proteome</keyword>
<dbReference type="GO" id="GO:0005992">
    <property type="term" value="P:trehalose biosynthetic process"/>
    <property type="evidence" value="ECO:0007669"/>
    <property type="project" value="TreeGrafter"/>
</dbReference>
<dbReference type="PANTHER" id="PTHR10357:SF216">
    <property type="entry name" value="MALTOOLIGOSYL TREHALOSE SYNTHASE-RELATED"/>
    <property type="match status" value="1"/>
</dbReference>
<evidence type="ECO:0000313" key="2">
    <source>
        <dbReference type="EMBL" id="QPQ89672.1"/>
    </source>
</evidence>
<name>A0AAP9XY85_BURGL</name>
<dbReference type="InterPro" id="IPR012767">
    <property type="entry name" value="Trehalose_TreY"/>
</dbReference>
<dbReference type="EMBL" id="CP065600">
    <property type="protein sequence ID" value="QPQ89672.1"/>
    <property type="molecule type" value="Genomic_DNA"/>
</dbReference>
<evidence type="ECO:0000313" key="3">
    <source>
        <dbReference type="EMBL" id="USS42194.1"/>
    </source>
</evidence>
<evidence type="ECO:0000313" key="5">
    <source>
        <dbReference type="Proteomes" id="UP001056386"/>
    </source>
</evidence>
<dbReference type="NCBIfam" id="TIGR02401">
    <property type="entry name" value="trehalose_TreY"/>
    <property type="match status" value="1"/>
</dbReference>
<dbReference type="PANTHER" id="PTHR10357">
    <property type="entry name" value="ALPHA-AMYLASE FAMILY MEMBER"/>
    <property type="match status" value="1"/>
</dbReference>
<dbReference type="Proteomes" id="UP001056386">
    <property type="component" value="Chromosome 2"/>
</dbReference>
<dbReference type="SMART" id="SM00642">
    <property type="entry name" value="Aamy"/>
    <property type="match status" value="1"/>
</dbReference>
<dbReference type="Gene3D" id="3.20.20.80">
    <property type="entry name" value="Glycosidases"/>
    <property type="match status" value="4"/>
</dbReference>
<feature type="domain" description="Glycosyl hydrolase family 13 catalytic" evidence="1">
    <location>
        <begin position="17"/>
        <end position="483"/>
    </location>
</feature>
<proteinExistence type="predicted"/>
<dbReference type="GeneID" id="45694399"/>
<reference evidence="3" key="2">
    <citation type="submission" date="2022-06" db="EMBL/GenBank/DDBJ databases">
        <title>Draft genome sequence of Burkholderia glumae strain GR20004 isolated from rice panicle showing bacterial panicle blight.</title>
        <authorList>
            <person name="Choi S.Y."/>
            <person name="Lee Y.H."/>
        </authorList>
    </citation>
    <scope>NUCLEOTIDE SEQUENCE</scope>
    <source>
        <strain evidence="3">GR20004</strain>
    </source>
</reference>
<dbReference type="SUPFAM" id="SSF51445">
    <property type="entry name" value="(Trans)glycosidases"/>
    <property type="match status" value="1"/>
</dbReference>
<sequence length="933" mass="101032">MSAPRATLRLQLHAGFTFDDAAAQVDLYAQLGISHLYLSPITQAEPGSMHGYDTVDYGRVSEALGGEHGLVRLVGALRRHGIGTLVDFVPNHMGVAGSSNGWWNDVLEWGPRSRYARHFDIDWRPADPLLHGRVLLPCLGRPYGEALAAGEMVLGCDAATGRFTIACSGRTLPVALAAYPEILRAAQQPGLDALAARLAPLADAPPGTPQASLAGAALREHLAAHGAAALDGALRHYASDSEAGRARLHALLERQAYRLAWWRTAPDEINWRRFFDIDTLAGVRVEDNAVFDDVHALLFRLVDAGLVDGVRIDHVDGLADPRGYCRKLRARLAELRDPAPYLVVEKILAPGEALPADWLTDGTTGYDFMNDVGALLHDPAGAEPLAQHWAELSGSSATFADEALTGKREAASRQLAVEIERVTDALHAIARADARTRDFARNPLRRVVAELAAQLPVYRLYPLDGERAAERPFIEAASRAARRALPRTDHEALERVLGWLGWPEIARGDARTDAETAIEADAGPDPALARRARIAFARLSSPLAAKGVEDTACYRYGRLLSRNEVGADAGQLALSPDAFHLRNLERAARTPHTLLATATHDHKRGEDVRARLAVLSEVPVPWRAAVDAWIARNDALCRVPAEGAPPAPGRAAQAMLYQTLVGCWPPALAPDDAEGLAALAERVVQWQTKALREAKRETSWLAPDAAYEAACEAFVRELLRPRGQDDFVHALHAFVAQIAPAGVLNSLLQTVLRIASPGVPDLYQGTDLWDFSLVDPDNRREVDFAERRATPVDGPLADYLRAWPDGRIKRALVTRMLALRADHAATFSHGAYLPLTLEGPAREHAIALLRRDTRSAVLVVGSRLAHGRLATDGGGPRIDARYWGDTALVLPDDAPAQWLERLGAERRVAAANGRLRVAELLAGLPVAALVGTP</sequence>
<dbReference type="AlphaFoldDB" id="A0AAP9XY85"/>
<reference evidence="2 4" key="1">
    <citation type="submission" date="2020-12" db="EMBL/GenBank/DDBJ databases">
        <title>FDA dAtabase for Regulatory Grade micrObial Sequences (FDA-ARGOS): Supporting development and validation of Infectious Disease Dx tests.</title>
        <authorList>
            <person name="Minogue T."/>
            <person name="Wolcott M."/>
            <person name="Wasieloski L."/>
            <person name="Aguilar W."/>
            <person name="Moore D."/>
            <person name="Jaissle J."/>
            <person name="Tallon L."/>
            <person name="Sadzewicz L."/>
            <person name="Zhao X."/>
            <person name="Boylan J."/>
            <person name="Ott S."/>
            <person name="Bowen H."/>
            <person name="Vavikolanu K."/>
            <person name="Mehta A."/>
            <person name="Aluvathingal J."/>
            <person name="Nadendla S."/>
            <person name="Yan Y."/>
            <person name="Sichtig H."/>
        </authorList>
    </citation>
    <scope>NUCLEOTIDE SEQUENCE [LARGE SCALE GENOMIC DNA]</scope>
    <source>
        <strain evidence="2 4">FDAARGOS_949</strain>
    </source>
</reference>
<protein>
    <submittedName>
        <fullName evidence="2">Malto-oligosyltrehalose synthase</fullName>
    </submittedName>
</protein>
<dbReference type="Pfam" id="PF00128">
    <property type="entry name" value="Alpha-amylase"/>
    <property type="match status" value="1"/>
</dbReference>
<dbReference type="GO" id="GO:0030980">
    <property type="term" value="P:alpha-glucan catabolic process"/>
    <property type="evidence" value="ECO:0007669"/>
    <property type="project" value="TreeGrafter"/>
</dbReference>
<dbReference type="InterPro" id="IPR017853">
    <property type="entry name" value="GH"/>
</dbReference>
<gene>
    <name evidence="2" type="primary">treY</name>
    <name evidence="2" type="ORF">I6H06_08585</name>
    <name evidence="3" type="ORF">NFI99_08105</name>
</gene>
<evidence type="ECO:0000259" key="1">
    <source>
        <dbReference type="SMART" id="SM00642"/>
    </source>
</evidence>
<dbReference type="RefSeq" id="WP_015877606.1">
    <property type="nucleotide sequence ID" value="NZ_CP021075.1"/>
</dbReference>
<dbReference type="GO" id="GO:0047470">
    <property type="term" value="F:(1,4)-alpha-D-glucan 1-alpha-D-glucosylmutase activity"/>
    <property type="evidence" value="ECO:0007669"/>
    <property type="project" value="TreeGrafter"/>
</dbReference>
<dbReference type="EMBL" id="CP099583">
    <property type="protein sequence ID" value="USS42194.1"/>
    <property type="molecule type" value="Genomic_DNA"/>
</dbReference>
<dbReference type="Gene3D" id="3.30.1590.10">
    <property type="entry name" value="Maltooligosyl trehalose synthase, domain 2"/>
    <property type="match status" value="1"/>
</dbReference>
<organism evidence="2 4">
    <name type="scientific">Burkholderia glumae</name>
    <name type="common">Pseudomonas glumae</name>
    <dbReference type="NCBI Taxonomy" id="337"/>
    <lineage>
        <taxon>Bacteria</taxon>
        <taxon>Pseudomonadati</taxon>
        <taxon>Pseudomonadota</taxon>
        <taxon>Betaproteobacteria</taxon>
        <taxon>Burkholderiales</taxon>
        <taxon>Burkholderiaceae</taxon>
        <taxon>Burkholderia</taxon>
    </lineage>
</organism>
<dbReference type="Proteomes" id="UP000594892">
    <property type="component" value="Chromosome 1"/>
</dbReference>
<accession>A0AAP9XY85</accession>
<evidence type="ECO:0000313" key="4">
    <source>
        <dbReference type="Proteomes" id="UP000594892"/>
    </source>
</evidence>
<dbReference type="InterPro" id="IPR006047">
    <property type="entry name" value="GH13_cat_dom"/>
</dbReference>